<feature type="compositionally biased region" description="Polar residues" evidence="1">
    <location>
        <begin position="30"/>
        <end position="39"/>
    </location>
</feature>
<dbReference type="RefSeq" id="XP_023170636.1">
    <property type="nucleotide sequence ID" value="XM_023314868.2"/>
</dbReference>
<feature type="compositionally biased region" description="Low complexity" evidence="1">
    <location>
        <begin position="128"/>
        <end position="137"/>
    </location>
</feature>
<feature type="compositionally biased region" description="Low complexity" evidence="1">
    <location>
        <begin position="43"/>
        <end position="59"/>
    </location>
</feature>
<dbReference type="AlphaFoldDB" id="A0A6J1M1Y1"/>
<dbReference type="KEGG" id="dhe:111599269"/>
<evidence type="ECO:0000313" key="3">
    <source>
        <dbReference type="RefSeq" id="XP_023170636.1"/>
    </source>
</evidence>
<proteinExistence type="predicted"/>
<dbReference type="GeneID" id="111599269"/>
<keyword evidence="2" id="KW-1185">Reference proteome</keyword>
<dbReference type="Proteomes" id="UP000504633">
    <property type="component" value="Unplaced"/>
</dbReference>
<reference evidence="3" key="1">
    <citation type="submission" date="2025-08" db="UniProtKB">
        <authorList>
            <consortium name="RefSeq"/>
        </authorList>
    </citation>
    <scope>IDENTIFICATION</scope>
    <source>
        <strain evidence="3">15085-1641.00</strain>
        <tissue evidence="3">Whole body</tissue>
    </source>
</reference>
<sequence length="157" mass="17193">MAIAYFIPDQAQLLARSRQQASAQQAAGSVGSSPTNVRQNEARQQQQPQQQQQQQQQQRRQQRAGSSQFRANISVPLGREQGAMSMSEFGCWELLAQIFCYALRLYSYNPAQRRPTVIQISFEISSGASDADATGGAADEDAHADADVGDVTDAKQE</sequence>
<dbReference type="OMA" id="RQQGAMS"/>
<evidence type="ECO:0000256" key="1">
    <source>
        <dbReference type="SAM" id="MobiDB-lite"/>
    </source>
</evidence>
<organism evidence="2 3">
    <name type="scientific">Drosophila hydei</name>
    <name type="common">Fruit fly</name>
    <dbReference type="NCBI Taxonomy" id="7224"/>
    <lineage>
        <taxon>Eukaryota</taxon>
        <taxon>Metazoa</taxon>
        <taxon>Ecdysozoa</taxon>
        <taxon>Arthropoda</taxon>
        <taxon>Hexapoda</taxon>
        <taxon>Insecta</taxon>
        <taxon>Pterygota</taxon>
        <taxon>Neoptera</taxon>
        <taxon>Endopterygota</taxon>
        <taxon>Diptera</taxon>
        <taxon>Brachycera</taxon>
        <taxon>Muscomorpha</taxon>
        <taxon>Ephydroidea</taxon>
        <taxon>Drosophilidae</taxon>
        <taxon>Drosophila</taxon>
    </lineage>
</organism>
<dbReference type="OrthoDB" id="7917527at2759"/>
<feature type="region of interest" description="Disordered" evidence="1">
    <location>
        <begin position="128"/>
        <end position="157"/>
    </location>
</feature>
<name>A0A6J1M1Y1_DROHY</name>
<evidence type="ECO:0000313" key="2">
    <source>
        <dbReference type="Proteomes" id="UP000504633"/>
    </source>
</evidence>
<feature type="compositionally biased region" description="Basic and acidic residues" evidence="1">
    <location>
        <begin position="140"/>
        <end position="157"/>
    </location>
</feature>
<accession>A0A6J1M1Y1</accession>
<protein>
    <submittedName>
        <fullName evidence="3">Cell death protein Grim</fullName>
    </submittedName>
</protein>
<feature type="region of interest" description="Disordered" evidence="1">
    <location>
        <begin position="17"/>
        <end position="72"/>
    </location>
</feature>
<gene>
    <name evidence="3" type="primary">LOC111599269</name>
</gene>
<feature type="compositionally biased region" description="Low complexity" evidence="1">
    <location>
        <begin position="17"/>
        <end position="27"/>
    </location>
</feature>